<proteinExistence type="predicted"/>
<dbReference type="Gene3D" id="2.30.180.10">
    <property type="entry name" value="FAS1 domain"/>
    <property type="match status" value="2"/>
</dbReference>
<dbReference type="GO" id="GO:0050839">
    <property type="term" value="F:cell adhesion molecule binding"/>
    <property type="evidence" value="ECO:0007669"/>
    <property type="project" value="TreeGrafter"/>
</dbReference>
<dbReference type="EMBL" id="VSWD01000005">
    <property type="protein sequence ID" value="KAK3103241.1"/>
    <property type="molecule type" value="Genomic_DNA"/>
</dbReference>
<evidence type="ECO:0000259" key="1">
    <source>
        <dbReference type="PROSITE" id="PS50213"/>
    </source>
</evidence>
<dbReference type="InterPro" id="IPR050904">
    <property type="entry name" value="Adhesion/Biosynth-related"/>
</dbReference>
<sequence length="246" mass="26339">MLVKFVQDADLTGALSGEGPFTVFAPTDKAFNALPKDVIETLMSDKALLKSVLEYHVLNGETLSSDLSNDLTVDTLDEGRKIRINIYGNKVFATGSQVILADQKATNGVIHVLDKVMYPIPTMSILETAASTPSLSTLVYAVTMAKLQETLAGGPFTIFAPNNPAFDKLPPGKLSDLLSNETALTGTFYSRGLENNEKVPTVEKKDVTVKLEGGDVMINDAKVISADLSETNGVVHVIDTVLVPPE</sequence>
<organism evidence="2 3">
    <name type="scientific">Pinctada imbricata</name>
    <name type="common">Atlantic pearl-oyster</name>
    <name type="synonym">Pinctada martensii</name>
    <dbReference type="NCBI Taxonomy" id="66713"/>
    <lineage>
        <taxon>Eukaryota</taxon>
        <taxon>Metazoa</taxon>
        <taxon>Spiralia</taxon>
        <taxon>Lophotrochozoa</taxon>
        <taxon>Mollusca</taxon>
        <taxon>Bivalvia</taxon>
        <taxon>Autobranchia</taxon>
        <taxon>Pteriomorphia</taxon>
        <taxon>Pterioida</taxon>
        <taxon>Pterioidea</taxon>
        <taxon>Pteriidae</taxon>
        <taxon>Pinctada</taxon>
    </lineage>
</organism>
<dbReference type="GO" id="GO:0005615">
    <property type="term" value="C:extracellular space"/>
    <property type="evidence" value="ECO:0007669"/>
    <property type="project" value="TreeGrafter"/>
</dbReference>
<gene>
    <name evidence="2" type="ORF">FSP39_017752</name>
</gene>
<dbReference type="FunFam" id="2.30.180.10:FF:000032">
    <property type="entry name" value="Fasciclin domain-containing protein, putative"/>
    <property type="match status" value="2"/>
</dbReference>
<dbReference type="AlphaFoldDB" id="A0AA88YK73"/>
<comment type="caution">
    <text evidence="2">The sequence shown here is derived from an EMBL/GenBank/DDBJ whole genome shotgun (WGS) entry which is preliminary data.</text>
</comment>
<evidence type="ECO:0000313" key="2">
    <source>
        <dbReference type="EMBL" id="KAK3103241.1"/>
    </source>
</evidence>
<dbReference type="PANTHER" id="PTHR10900:SF124">
    <property type="entry name" value="FI05614P"/>
    <property type="match status" value="1"/>
</dbReference>
<dbReference type="SMART" id="SM00554">
    <property type="entry name" value="FAS1"/>
    <property type="match status" value="2"/>
</dbReference>
<protein>
    <recommendedName>
        <fullName evidence="1">FAS1 domain-containing protein</fullName>
    </recommendedName>
</protein>
<dbReference type="GO" id="GO:0030198">
    <property type="term" value="P:extracellular matrix organization"/>
    <property type="evidence" value="ECO:0007669"/>
    <property type="project" value="TreeGrafter"/>
</dbReference>
<reference evidence="2" key="1">
    <citation type="submission" date="2019-08" db="EMBL/GenBank/DDBJ databases">
        <title>The improved chromosome-level genome for the pearl oyster Pinctada fucata martensii using PacBio sequencing and Hi-C.</title>
        <authorList>
            <person name="Zheng Z."/>
        </authorList>
    </citation>
    <scope>NUCLEOTIDE SEQUENCE</scope>
    <source>
        <strain evidence="2">ZZ-2019</strain>
        <tissue evidence="2">Adductor muscle</tissue>
    </source>
</reference>
<dbReference type="SUPFAM" id="SSF82153">
    <property type="entry name" value="FAS1 domain"/>
    <property type="match status" value="2"/>
</dbReference>
<dbReference type="GO" id="GO:0007155">
    <property type="term" value="P:cell adhesion"/>
    <property type="evidence" value="ECO:0007669"/>
    <property type="project" value="TreeGrafter"/>
</dbReference>
<name>A0AA88YK73_PINIB</name>
<feature type="domain" description="FAS1" evidence="1">
    <location>
        <begin position="1"/>
        <end position="117"/>
    </location>
</feature>
<dbReference type="Pfam" id="PF02469">
    <property type="entry name" value="Fasciclin"/>
    <property type="match status" value="2"/>
</dbReference>
<dbReference type="Proteomes" id="UP001186944">
    <property type="component" value="Unassembled WGS sequence"/>
</dbReference>
<dbReference type="GO" id="GO:0031012">
    <property type="term" value="C:extracellular matrix"/>
    <property type="evidence" value="ECO:0007669"/>
    <property type="project" value="TreeGrafter"/>
</dbReference>
<evidence type="ECO:0000313" key="3">
    <source>
        <dbReference type="Proteomes" id="UP001186944"/>
    </source>
</evidence>
<feature type="domain" description="FAS1" evidence="1">
    <location>
        <begin position="122"/>
        <end position="242"/>
    </location>
</feature>
<dbReference type="InterPro" id="IPR000782">
    <property type="entry name" value="FAS1_domain"/>
</dbReference>
<dbReference type="PANTHER" id="PTHR10900">
    <property type="entry name" value="PERIOSTIN-RELATED"/>
    <property type="match status" value="1"/>
</dbReference>
<accession>A0AA88YK73</accession>
<dbReference type="PROSITE" id="PS50213">
    <property type="entry name" value="FAS1"/>
    <property type="match status" value="2"/>
</dbReference>
<dbReference type="InterPro" id="IPR036378">
    <property type="entry name" value="FAS1_dom_sf"/>
</dbReference>
<keyword evidence="3" id="KW-1185">Reference proteome</keyword>